<protein>
    <submittedName>
        <fullName evidence="2">Uncharacterized protein</fullName>
    </submittedName>
</protein>
<keyword evidence="1" id="KW-0472">Membrane</keyword>
<evidence type="ECO:0000256" key="1">
    <source>
        <dbReference type="SAM" id="Phobius"/>
    </source>
</evidence>
<sequence>MEAPGTLQQFCSRSLHKPTRALRKGEAPHEQTHGQSVCFASSRFRASSSIVFSRIRCWADGGGMVEKLRNGTGGATGSTVTVGVLLLVDFCSTLMLVLLPLLISLQPLADS</sequence>
<dbReference type="AlphaFoldDB" id="A0A182MQB8"/>
<reference evidence="2" key="2">
    <citation type="submission" date="2020-05" db="UniProtKB">
        <authorList>
            <consortium name="EnsemblMetazoa"/>
        </authorList>
    </citation>
    <scope>IDENTIFICATION</scope>
    <source>
        <strain evidence="2">A-37</strain>
    </source>
</reference>
<dbReference type="VEuPathDB" id="VectorBase:ACUA023738"/>
<name>A0A182MQB8_9DIPT</name>
<dbReference type="EMBL" id="AXCM01011923">
    <property type="status" value="NOT_ANNOTATED_CDS"/>
    <property type="molecule type" value="Genomic_DNA"/>
</dbReference>
<keyword evidence="1" id="KW-1133">Transmembrane helix</keyword>
<accession>A0A182MQB8</accession>
<keyword evidence="3" id="KW-1185">Reference proteome</keyword>
<keyword evidence="1" id="KW-0812">Transmembrane</keyword>
<dbReference type="EnsemblMetazoa" id="ACUA023738-RA">
    <property type="protein sequence ID" value="ACUA023738-PA"/>
    <property type="gene ID" value="ACUA023738"/>
</dbReference>
<dbReference type="Proteomes" id="UP000075883">
    <property type="component" value="Unassembled WGS sequence"/>
</dbReference>
<dbReference type="EMBL" id="AXCM01011922">
    <property type="status" value="NOT_ANNOTATED_CDS"/>
    <property type="molecule type" value="Genomic_DNA"/>
</dbReference>
<proteinExistence type="predicted"/>
<organism evidence="2 3">
    <name type="scientific">Anopheles culicifacies</name>
    <dbReference type="NCBI Taxonomy" id="139723"/>
    <lineage>
        <taxon>Eukaryota</taxon>
        <taxon>Metazoa</taxon>
        <taxon>Ecdysozoa</taxon>
        <taxon>Arthropoda</taxon>
        <taxon>Hexapoda</taxon>
        <taxon>Insecta</taxon>
        <taxon>Pterygota</taxon>
        <taxon>Neoptera</taxon>
        <taxon>Endopterygota</taxon>
        <taxon>Diptera</taxon>
        <taxon>Nematocera</taxon>
        <taxon>Culicoidea</taxon>
        <taxon>Culicidae</taxon>
        <taxon>Anophelinae</taxon>
        <taxon>Anopheles</taxon>
        <taxon>culicifacies species complex</taxon>
    </lineage>
</organism>
<feature type="transmembrane region" description="Helical" evidence="1">
    <location>
        <begin position="80"/>
        <end position="103"/>
    </location>
</feature>
<reference evidence="3" key="1">
    <citation type="submission" date="2013-09" db="EMBL/GenBank/DDBJ databases">
        <title>The Genome Sequence of Anopheles culicifacies species A.</title>
        <authorList>
            <consortium name="The Broad Institute Genomics Platform"/>
            <person name="Neafsey D.E."/>
            <person name="Besansky N."/>
            <person name="Howell P."/>
            <person name="Walton C."/>
            <person name="Young S.K."/>
            <person name="Zeng Q."/>
            <person name="Gargeya S."/>
            <person name="Fitzgerald M."/>
            <person name="Haas B."/>
            <person name="Abouelleil A."/>
            <person name="Allen A.W."/>
            <person name="Alvarado L."/>
            <person name="Arachchi H.M."/>
            <person name="Berlin A.M."/>
            <person name="Chapman S.B."/>
            <person name="Gainer-Dewar J."/>
            <person name="Goldberg J."/>
            <person name="Griggs A."/>
            <person name="Gujja S."/>
            <person name="Hansen M."/>
            <person name="Howarth C."/>
            <person name="Imamovic A."/>
            <person name="Ireland A."/>
            <person name="Larimer J."/>
            <person name="McCowan C."/>
            <person name="Murphy C."/>
            <person name="Pearson M."/>
            <person name="Poon T.W."/>
            <person name="Priest M."/>
            <person name="Roberts A."/>
            <person name="Saif S."/>
            <person name="Shea T."/>
            <person name="Sisk P."/>
            <person name="Sykes S."/>
            <person name="Wortman J."/>
            <person name="Nusbaum C."/>
            <person name="Birren B."/>
        </authorList>
    </citation>
    <scope>NUCLEOTIDE SEQUENCE [LARGE SCALE GENOMIC DNA]</scope>
    <source>
        <strain evidence="3">A-37</strain>
    </source>
</reference>
<evidence type="ECO:0000313" key="2">
    <source>
        <dbReference type="EnsemblMetazoa" id="ACUA023738-PA"/>
    </source>
</evidence>
<evidence type="ECO:0000313" key="3">
    <source>
        <dbReference type="Proteomes" id="UP000075883"/>
    </source>
</evidence>